<dbReference type="Gene3D" id="3.40.50.300">
    <property type="entry name" value="P-loop containing nucleotide triphosphate hydrolases"/>
    <property type="match status" value="1"/>
</dbReference>
<evidence type="ECO:0000256" key="1">
    <source>
        <dbReference type="ARBA" id="ARBA00022741"/>
    </source>
</evidence>
<organism evidence="3 4">
    <name type="scientific">Shimia aestuarii</name>
    <dbReference type="NCBI Taxonomy" id="254406"/>
    <lineage>
        <taxon>Bacteria</taxon>
        <taxon>Pseudomonadati</taxon>
        <taxon>Pseudomonadota</taxon>
        <taxon>Alphaproteobacteria</taxon>
        <taxon>Rhodobacterales</taxon>
        <taxon>Roseobacteraceae</taxon>
    </lineage>
</organism>
<dbReference type="InterPro" id="IPR005702">
    <property type="entry name" value="Wzc-like_C"/>
</dbReference>
<dbReference type="OrthoDB" id="9775724at2"/>
<accession>A0A1I4K224</accession>
<keyword evidence="4" id="KW-1185">Reference proteome</keyword>
<dbReference type="EMBL" id="FOTQ01000001">
    <property type="protein sequence ID" value="SFL72476.1"/>
    <property type="molecule type" value="Genomic_DNA"/>
</dbReference>
<dbReference type="AlphaFoldDB" id="A0A1I4K224"/>
<dbReference type="GO" id="GO:0005524">
    <property type="term" value="F:ATP binding"/>
    <property type="evidence" value="ECO:0007669"/>
    <property type="project" value="UniProtKB-KW"/>
</dbReference>
<evidence type="ECO:0000313" key="4">
    <source>
        <dbReference type="Proteomes" id="UP000199144"/>
    </source>
</evidence>
<dbReference type="STRING" id="254406.SAMN04488042_1011269"/>
<name>A0A1I4K224_9RHOB</name>
<keyword evidence="1" id="KW-0547">Nucleotide-binding</keyword>
<dbReference type="InterPro" id="IPR033756">
    <property type="entry name" value="YlxH/NBP35"/>
</dbReference>
<dbReference type="PANTHER" id="PTHR32309">
    <property type="entry name" value="TYROSINE-PROTEIN KINASE"/>
    <property type="match status" value="1"/>
</dbReference>
<keyword evidence="2" id="KW-0067">ATP-binding</keyword>
<evidence type="ECO:0000313" key="3">
    <source>
        <dbReference type="EMBL" id="SFL72476.1"/>
    </source>
</evidence>
<protein>
    <submittedName>
        <fullName evidence="3">Chromosome partitioning ATPase, Mrp family, contains Fe-S cluster</fullName>
    </submittedName>
</protein>
<evidence type="ECO:0000256" key="2">
    <source>
        <dbReference type="ARBA" id="ARBA00022840"/>
    </source>
</evidence>
<dbReference type="PANTHER" id="PTHR32309:SF31">
    <property type="entry name" value="CAPSULAR EXOPOLYSACCHARIDE FAMILY"/>
    <property type="match status" value="1"/>
</dbReference>
<dbReference type="RefSeq" id="WP_093091894.1">
    <property type="nucleotide sequence ID" value="NZ_FOTQ01000001.1"/>
</dbReference>
<dbReference type="InterPro" id="IPR050445">
    <property type="entry name" value="Bact_polysacc_biosynth/exp"/>
</dbReference>
<dbReference type="InterPro" id="IPR027417">
    <property type="entry name" value="P-loop_NTPase"/>
</dbReference>
<dbReference type="CDD" id="cd05387">
    <property type="entry name" value="BY-kinase"/>
    <property type="match status" value="1"/>
</dbReference>
<sequence>MIDDPSEETHPDVEDTAPRLPAVHDPAVYWDSLPIVRPNTETLERNHIITATRSHPAHAAFDMLRTRLMQALADQGWTRVAITGPTRGCGSSFVTTNLAFSVARLESARSVVLDLNLRAPALHGLMGLPAEHAMADYLQGALAPEEFLLRSHANLAFGLNNTPANNAAELFQDTMTSDVLDELQDLLCPHLMLFDLPPALEHDDVLAFLPNVDGVLVVAGAGESTAEDVTKVEQMLSEVKPLLGVMLNRAEGKLSF</sequence>
<dbReference type="Proteomes" id="UP000199144">
    <property type="component" value="Unassembled WGS sequence"/>
</dbReference>
<dbReference type="Pfam" id="PF10609">
    <property type="entry name" value="ParA"/>
    <property type="match status" value="1"/>
</dbReference>
<reference evidence="3 4" key="1">
    <citation type="submission" date="2016-10" db="EMBL/GenBank/DDBJ databases">
        <authorList>
            <person name="de Groot N.N."/>
        </authorList>
    </citation>
    <scope>NUCLEOTIDE SEQUENCE [LARGE SCALE GENOMIC DNA]</scope>
    <source>
        <strain evidence="3 4">DSM 15283</strain>
    </source>
</reference>
<dbReference type="SUPFAM" id="SSF52540">
    <property type="entry name" value="P-loop containing nucleoside triphosphate hydrolases"/>
    <property type="match status" value="1"/>
</dbReference>
<gene>
    <name evidence="3" type="ORF">SAMN04488042_1011269</name>
</gene>
<proteinExistence type="predicted"/>